<keyword evidence="5" id="KW-1185">Reference proteome</keyword>
<comment type="similarity">
    <text evidence="1">Belongs to the short-chain dehydrogenases/reductases (SDR) family.</text>
</comment>
<organism evidence="4 5">
    <name type="scientific">Cephalotrichum gorgonifer</name>
    <dbReference type="NCBI Taxonomy" id="2041049"/>
    <lineage>
        <taxon>Eukaryota</taxon>
        <taxon>Fungi</taxon>
        <taxon>Dikarya</taxon>
        <taxon>Ascomycota</taxon>
        <taxon>Pezizomycotina</taxon>
        <taxon>Sordariomycetes</taxon>
        <taxon>Hypocreomycetidae</taxon>
        <taxon>Microascales</taxon>
        <taxon>Microascaceae</taxon>
        <taxon>Cephalotrichum</taxon>
    </lineage>
</organism>
<dbReference type="Gene3D" id="3.40.50.720">
    <property type="entry name" value="NAD(P)-binding Rossmann-like Domain"/>
    <property type="match status" value="1"/>
</dbReference>
<evidence type="ECO:0000313" key="5">
    <source>
        <dbReference type="Proteomes" id="UP001187682"/>
    </source>
</evidence>
<dbReference type="SUPFAM" id="SSF51735">
    <property type="entry name" value="NAD(P)-binding Rossmann-fold domains"/>
    <property type="match status" value="1"/>
</dbReference>
<evidence type="ECO:0000313" key="4">
    <source>
        <dbReference type="EMBL" id="SPO05240.1"/>
    </source>
</evidence>
<dbReference type="PANTHER" id="PTHR24320">
    <property type="entry name" value="RETINOL DEHYDROGENASE"/>
    <property type="match status" value="1"/>
</dbReference>
<dbReference type="EMBL" id="ONZQ02000012">
    <property type="protein sequence ID" value="SPO05240.1"/>
    <property type="molecule type" value="Genomic_DNA"/>
</dbReference>
<evidence type="ECO:0000256" key="2">
    <source>
        <dbReference type="ARBA" id="ARBA00022857"/>
    </source>
</evidence>
<dbReference type="GO" id="GO:0016491">
    <property type="term" value="F:oxidoreductase activity"/>
    <property type="evidence" value="ECO:0007669"/>
    <property type="project" value="UniProtKB-KW"/>
</dbReference>
<sequence length="346" mass="38295">MWSIISQAFPPAPNITEDTIPDLHGKVSTKPPKPFAGYNRSPVYQVYIVTGSNVGVGKEVARILYSKHAKVYVAARSAEKAKDAIDAIKALHTDAKGELFFLRLDLADLTTIKQSAEEFLSKESKLHVLFNNAGVMTPPQGSVTAQGYELQLGVNNIGTFMFTKLLTPLLAKTAGSEPAGTVRVVWVSSTAAENASRNPGGVPIDELDDYQHEKKWRFYRYGFSKAGNYLHAVEYAKRHREDGIVSIPLNPGNLDSELYRGFNPLIRGVLRRTVLHPAVYGAYTELFAGLSTEVTMEKSGSWVVPWGRFMDIRRDLVEATKAEAEGGTGVGKRFWEWTEAQIKPYL</sequence>
<dbReference type="PANTHER" id="PTHR24320:SF236">
    <property type="entry name" value="SHORT-CHAIN DEHYDROGENASE-RELATED"/>
    <property type="match status" value="1"/>
</dbReference>
<dbReference type="PRINTS" id="PR00081">
    <property type="entry name" value="GDHRDH"/>
</dbReference>
<dbReference type="Pfam" id="PF00106">
    <property type="entry name" value="adh_short"/>
    <property type="match status" value="1"/>
</dbReference>
<evidence type="ECO:0000256" key="1">
    <source>
        <dbReference type="ARBA" id="ARBA00006484"/>
    </source>
</evidence>
<dbReference type="Proteomes" id="UP001187682">
    <property type="component" value="Unassembled WGS sequence"/>
</dbReference>
<evidence type="ECO:0000256" key="3">
    <source>
        <dbReference type="ARBA" id="ARBA00023002"/>
    </source>
</evidence>
<comment type="caution">
    <text evidence="4">The sequence shown here is derived from an EMBL/GenBank/DDBJ whole genome shotgun (WGS) entry which is preliminary data.</text>
</comment>
<protein>
    <submittedName>
        <fullName evidence="4">Related to Oxidoreductase, short-chain dehydrogenase</fullName>
    </submittedName>
</protein>
<reference evidence="4" key="1">
    <citation type="submission" date="2018-03" db="EMBL/GenBank/DDBJ databases">
        <authorList>
            <person name="Guldener U."/>
        </authorList>
    </citation>
    <scope>NUCLEOTIDE SEQUENCE</scope>
</reference>
<dbReference type="AlphaFoldDB" id="A0AAE8N2S9"/>
<keyword evidence="2" id="KW-0521">NADP</keyword>
<keyword evidence="3" id="KW-0560">Oxidoreductase</keyword>
<name>A0AAE8N2S9_9PEZI</name>
<dbReference type="InterPro" id="IPR002347">
    <property type="entry name" value="SDR_fam"/>
</dbReference>
<accession>A0AAE8N2S9</accession>
<proteinExistence type="inferred from homology"/>
<dbReference type="InterPro" id="IPR036291">
    <property type="entry name" value="NAD(P)-bd_dom_sf"/>
</dbReference>
<gene>
    <name evidence="4" type="ORF">DNG_07927</name>
</gene>